<evidence type="ECO:0000313" key="2">
    <source>
        <dbReference type="Proteomes" id="UP000299102"/>
    </source>
</evidence>
<keyword evidence="2" id="KW-1185">Reference proteome</keyword>
<gene>
    <name evidence="1" type="ORF">EVAR_80353_1</name>
</gene>
<proteinExistence type="predicted"/>
<name>A0A4C1X0J3_EUMVA</name>
<dbReference type="AlphaFoldDB" id="A0A4C1X0J3"/>
<comment type="caution">
    <text evidence="1">The sequence shown here is derived from an EMBL/GenBank/DDBJ whole genome shotgun (WGS) entry which is preliminary data.</text>
</comment>
<accession>A0A4C1X0J3</accession>
<dbReference type="EMBL" id="BGZK01000696">
    <property type="protein sequence ID" value="GBP56590.1"/>
    <property type="molecule type" value="Genomic_DNA"/>
</dbReference>
<protein>
    <submittedName>
        <fullName evidence="1">Uncharacterized protein</fullName>
    </submittedName>
</protein>
<evidence type="ECO:0000313" key="1">
    <source>
        <dbReference type="EMBL" id="GBP56590.1"/>
    </source>
</evidence>
<dbReference type="Proteomes" id="UP000299102">
    <property type="component" value="Unassembled WGS sequence"/>
</dbReference>
<sequence>MSTGDGGYQETSPGAPESGIYSGMGMYSSLPSIVWLEGPKSRSFVVITTLDKWVGNCNNKPYLIGFRSENFSFSIRPSAPPVEQDKNPAPDFDDDPKIVSLHVVDGPLTFSGIPVAGEPRTANLITFADRVVKL</sequence>
<organism evidence="1 2">
    <name type="scientific">Eumeta variegata</name>
    <name type="common">Bagworm moth</name>
    <name type="synonym">Eumeta japonica</name>
    <dbReference type="NCBI Taxonomy" id="151549"/>
    <lineage>
        <taxon>Eukaryota</taxon>
        <taxon>Metazoa</taxon>
        <taxon>Ecdysozoa</taxon>
        <taxon>Arthropoda</taxon>
        <taxon>Hexapoda</taxon>
        <taxon>Insecta</taxon>
        <taxon>Pterygota</taxon>
        <taxon>Neoptera</taxon>
        <taxon>Endopterygota</taxon>
        <taxon>Lepidoptera</taxon>
        <taxon>Glossata</taxon>
        <taxon>Ditrysia</taxon>
        <taxon>Tineoidea</taxon>
        <taxon>Psychidae</taxon>
        <taxon>Oiketicinae</taxon>
        <taxon>Eumeta</taxon>
    </lineage>
</organism>
<reference evidence="1 2" key="1">
    <citation type="journal article" date="2019" name="Commun. Biol.">
        <title>The bagworm genome reveals a unique fibroin gene that provides high tensile strength.</title>
        <authorList>
            <person name="Kono N."/>
            <person name="Nakamura H."/>
            <person name="Ohtoshi R."/>
            <person name="Tomita M."/>
            <person name="Numata K."/>
            <person name="Arakawa K."/>
        </authorList>
    </citation>
    <scope>NUCLEOTIDE SEQUENCE [LARGE SCALE GENOMIC DNA]</scope>
</reference>